<organism evidence="8 9">
    <name type="scientific">Colletotrichum zoysiae</name>
    <dbReference type="NCBI Taxonomy" id="1216348"/>
    <lineage>
        <taxon>Eukaryota</taxon>
        <taxon>Fungi</taxon>
        <taxon>Dikarya</taxon>
        <taxon>Ascomycota</taxon>
        <taxon>Pezizomycotina</taxon>
        <taxon>Sordariomycetes</taxon>
        <taxon>Hypocreomycetidae</taxon>
        <taxon>Glomerellales</taxon>
        <taxon>Glomerellaceae</taxon>
        <taxon>Colletotrichum</taxon>
        <taxon>Colletotrichum graminicola species complex</taxon>
    </lineage>
</organism>
<accession>A0AAD9HNZ4</accession>
<gene>
    <name evidence="8" type="ORF">LX32DRAFT_661214</name>
</gene>
<dbReference type="PROSITE" id="PS50850">
    <property type="entry name" value="MFS"/>
    <property type="match status" value="1"/>
</dbReference>
<keyword evidence="9" id="KW-1185">Reference proteome</keyword>
<evidence type="ECO:0000256" key="6">
    <source>
        <dbReference type="SAM" id="Phobius"/>
    </source>
</evidence>
<dbReference type="PANTHER" id="PTHR43791:SF62">
    <property type="entry name" value="MAJOR FACILITATOR SUPERFAMILY (MFS) PROFILE DOMAIN-CONTAINING PROTEIN"/>
    <property type="match status" value="1"/>
</dbReference>
<dbReference type="InterPro" id="IPR020846">
    <property type="entry name" value="MFS_dom"/>
</dbReference>
<dbReference type="Gene3D" id="1.20.1250.20">
    <property type="entry name" value="MFS general substrate transporter like domains"/>
    <property type="match status" value="1"/>
</dbReference>
<feature type="transmembrane region" description="Helical" evidence="6">
    <location>
        <begin position="364"/>
        <end position="382"/>
    </location>
</feature>
<evidence type="ECO:0000256" key="1">
    <source>
        <dbReference type="ARBA" id="ARBA00004141"/>
    </source>
</evidence>
<keyword evidence="3 6" id="KW-0812">Transmembrane</keyword>
<comment type="caution">
    <text evidence="8">The sequence shown here is derived from an EMBL/GenBank/DDBJ whole genome shotgun (WGS) entry which is preliminary data.</text>
</comment>
<dbReference type="PANTHER" id="PTHR43791">
    <property type="entry name" value="PERMEASE-RELATED"/>
    <property type="match status" value="1"/>
</dbReference>
<comment type="subcellular location">
    <subcellularLocation>
        <location evidence="1">Membrane</location>
        <topology evidence="1">Multi-pass membrane protein</topology>
    </subcellularLocation>
</comment>
<dbReference type="FunFam" id="1.20.1250.20:FF:000057">
    <property type="entry name" value="MFS general substrate transporter"/>
    <property type="match status" value="1"/>
</dbReference>
<dbReference type="EMBL" id="MU842831">
    <property type="protein sequence ID" value="KAK2032373.1"/>
    <property type="molecule type" value="Genomic_DNA"/>
</dbReference>
<evidence type="ECO:0000256" key="3">
    <source>
        <dbReference type="ARBA" id="ARBA00022692"/>
    </source>
</evidence>
<dbReference type="FunFam" id="1.20.1250.20:FF:000013">
    <property type="entry name" value="MFS general substrate transporter"/>
    <property type="match status" value="1"/>
</dbReference>
<feature type="transmembrane region" description="Helical" evidence="6">
    <location>
        <begin position="152"/>
        <end position="177"/>
    </location>
</feature>
<dbReference type="Proteomes" id="UP001232148">
    <property type="component" value="Unassembled WGS sequence"/>
</dbReference>
<dbReference type="InterPro" id="IPR036259">
    <property type="entry name" value="MFS_trans_sf"/>
</dbReference>
<feature type="transmembrane region" description="Helical" evidence="6">
    <location>
        <begin position="127"/>
        <end position="146"/>
    </location>
</feature>
<keyword evidence="4 6" id="KW-1133">Transmembrane helix</keyword>
<keyword evidence="2" id="KW-0813">Transport</keyword>
<proteinExistence type="predicted"/>
<name>A0AAD9HNZ4_9PEZI</name>
<dbReference type="GO" id="GO:0016020">
    <property type="term" value="C:membrane"/>
    <property type="evidence" value="ECO:0007669"/>
    <property type="project" value="UniProtKB-SubCell"/>
</dbReference>
<evidence type="ECO:0000313" key="9">
    <source>
        <dbReference type="Proteomes" id="UP001232148"/>
    </source>
</evidence>
<dbReference type="Pfam" id="PF07690">
    <property type="entry name" value="MFS_1"/>
    <property type="match status" value="1"/>
</dbReference>
<feature type="transmembrane region" description="Helical" evidence="6">
    <location>
        <begin position="189"/>
        <end position="209"/>
    </location>
</feature>
<dbReference type="InterPro" id="IPR011701">
    <property type="entry name" value="MFS"/>
</dbReference>
<sequence length="498" mass="54430">MDRITPSGKDVSVSTVDNASTELALPSPALPDRNMPDEAAMARPEWRAAEKSLVRKLDMTLMPVIWTLYLFNYLDRNNLAQAKLNSFEKDLGLVGNQFNTAVSIFNIGYMVAQLPSNMLLTRARPSIYIPCCVLAWSCVSAATAAAKDFRSLVALRVVLGLVEAPFFPGIFYVLSCWYTQKEIAFRTAVLYSGMLVATAFSGLIAAGVFAHLDGAHGLAGWQWLFIIEGAGSFASAFTAFVFLPDYIGSSTGVCSWLMTDEELLVAAQRMDADRVSAPEEKGTVWNGLRLAVKDVRTWIFVCMQAFYLSSHGLNSFFPTIVQGFRLGSNTVTLVLTAPPYLVAAVVALCVAVSSDRRADRGLHIIGPVCAAVVGFVITAATTNRPVRYFASFLYLPGAFASTGLIFSWAGSVLGQTPEKRAAGTAIVCLLAQFGNIWSPFFFRPEDSPRYLLAFFLMISFSGLCIGSVFLMRRMLGRANQRMLDEAAVTGRRIRLYTL</sequence>
<dbReference type="AlphaFoldDB" id="A0AAD9HNZ4"/>
<reference evidence="8" key="1">
    <citation type="submission" date="2021-06" db="EMBL/GenBank/DDBJ databases">
        <title>Comparative genomics, transcriptomics and evolutionary studies reveal genomic signatures of adaptation to plant cell wall in hemibiotrophic fungi.</title>
        <authorList>
            <consortium name="DOE Joint Genome Institute"/>
            <person name="Baroncelli R."/>
            <person name="Diaz J.F."/>
            <person name="Benocci T."/>
            <person name="Peng M."/>
            <person name="Battaglia E."/>
            <person name="Haridas S."/>
            <person name="Andreopoulos W."/>
            <person name="Labutti K."/>
            <person name="Pangilinan J."/>
            <person name="Floch G.L."/>
            <person name="Makela M.R."/>
            <person name="Henrissat B."/>
            <person name="Grigoriev I.V."/>
            <person name="Crouch J.A."/>
            <person name="De Vries R.P."/>
            <person name="Sukno S.A."/>
            <person name="Thon M.R."/>
        </authorList>
    </citation>
    <scope>NUCLEOTIDE SEQUENCE</scope>
    <source>
        <strain evidence="8">MAFF235873</strain>
    </source>
</reference>
<protein>
    <submittedName>
        <fullName evidence="8">Major facilitator superfamily transporter</fullName>
    </submittedName>
</protein>
<feature type="transmembrane region" description="Helical" evidence="6">
    <location>
        <begin position="221"/>
        <end position="243"/>
    </location>
</feature>
<feature type="transmembrane region" description="Helical" evidence="6">
    <location>
        <begin position="333"/>
        <end position="352"/>
    </location>
</feature>
<evidence type="ECO:0000259" key="7">
    <source>
        <dbReference type="PROSITE" id="PS50850"/>
    </source>
</evidence>
<evidence type="ECO:0000256" key="2">
    <source>
        <dbReference type="ARBA" id="ARBA00022448"/>
    </source>
</evidence>
<keyword evidence="5 6" id="KW-0472">Membrane</keyword>
<feature type="transmembrane region" description="Helical" evidence="6">
    <location>
        <begin position="388"/>
        <end position="409"/>
    </location>
</feature>
<feature type="transmembrane region" description="Helical" evidence="6">
    <location>
        <begin position="298"/>
        <end position="321"/>
    </location>
</feature>
<evidence type="ECO:0000256" key="5">
    <source>
        <dbReference type="ARBA" id="ARBA00023136"/>
    </source>
</evidence>
<feature type="transmembrane region" description="Helical" evidence="6">
    <location>
        <begin position="450"/>
        <end position="471"/>
    </location>
</feature>
<feature type="domain" description="Major facilitator superfamily (MFS) profile" evidence="7">
    <location>
        <begin position="61"/>
        <end position="479"/>
    </location>
</feature>
<feature type="transmembrane region" description="Helical" evidence="6">
    <location>
        <begin position="421"/>
        <end position="438"/>
    </location>
</feature>
<dbReference type="SUPFAM" id="SSF103473">
    <property type="entry name" value="MFS general substrate transporter"/>
    <property type="match status" value="1"/>
</dbReference>
<evidence type="ECO:0000256" key="4">
    <source>
        <dbReference type="ARBA" id="ARBA00022989"/>
    </source>
</evidence>
<evidence type="ECO:0000313" key="8">
    <source>
        <dbReference type="EMBL" id="KAK2032373.1"/>
    </source>
</evidence>
<dbReference type="GO" id="GO:0022857">
    <property type="term" value="F:transmembrane transporter activity"/>
    <property type="evidence" value="ECO:0007669"/>
    <property type="project" value="InterPro"/>
</dbReference>